<dbReference type="WBParaSite" id="HPLM_0001692201-mRNA-1">
    <property type="protein sequence ID" value="HPLM_0001692201-mRNA-1"/>
    <property type="gene ID" value="HPLM_0001692201"/>
</dbReference>
<dbReference type="PRINTS" id="PR00838">
    <property type="entry name" value="V5ALLERGEN"/>
</dbReference>
<gene>
    <name evidence="2" type="ORF">HPLM_LOCUS16914</name>
</gene>
<dbReference type="Proteomes" id="UP000268014">
    <property type="component" value="Unassembled WGS sequence"/>
</dbReference>
<dbReference type="STRING" id="6290.A0A158QR93"/>
<dbReference type="PANTHER" id="PTHR10334">
    <property type="entry name" value="CYSTEINE-RICH SECRETORY PROTEIN-RELATED"/>
    <property type="match status" value="1"/>
</dbReference>
<dbReference type="Pfam" id="PF00188">
    <property type="entry name" value="CAP"/>
    <property type="match status" value="1"/>
</dbReference>
<reference evidence="2 3" key="2">
    <citation type="submission" date="2018-11" db="EMBL/GenBank/DDBJ databases">
        <authorList>
            <consortium name="Pathogen Informatics"/>
        </authorList>
    </citation>
    <scope>NUCLEOTIDE SEQUENCE [LARGE SCALE GENOMIC DNA]</scope>
    <source>
        <strain evidence="2 3">MHpl1</strain>
    </source>
</reference>
<dbReference type="CDD" id="cd05380">
    <property type="entry name" value="CAP_euk"/>
    <property type="match status" value="1"/>
</dbReference>
<protein>
    <submittedName>
        <fullName evidence="4">SCP domain-containing protein</fullName>
    </submittedName>
</protein>
<dbReference type="AlphaFoldDB" id="A0A158QR93"/>
<evidence type="ECO:0000313" key="4">
    <source>
        <dbReference type="WBParaSite" id="HPLM_0001692201-mRNA-1"/>
    </source>
</evidence>
<evidence type="ECO:0000313" key="3">
    <source>
        <dbReference type="Proteomes" id="UP000268014"/>
    </source>
</evidence>
<dbReference type="InterPro" id="IPR014044">
    <property type="entry name" value="CAP_dom"/>
</dbReference>
<dbReference type="PRINTS" id="PR00837">
    <property type="entry name" value="V5TPXLIKE"/>
</dbReference>
<dbReference type="SMART" id="SM00198">
    <property type="entry name" value="SCP"/>
    <property type="match status" value="1"/>
</dbReference>
<keyword evidence="3" id="KW-1185">Reference proteome</keyword>
<evidence type="ECO:0000313" key="2">
    <source>
        <dbReference type="EMBL" id="VDO62405.1"/>
    </source>
</evidence>
<proteinExistence type="predicted"/>
<dbReference type="Gene3D" id="3.40.33.10">
    <property type="entry name" value="CAP"/>
    <property type="match status" value="1"/>
</dbReference>
<dbReference type="OMA" id="DITFAIC"/>
<dbReference type="InterPro" id="IPR001283">
    <property type="entry name" value="CRISP-related"/>
</dbReference>
<dbReference type="OrthoDB" id="5877551at2759"/>
<dbReference type="EMBL" id="UZAF01019656">
    <property type="protein sequence ID" value="VDO62405.1"/>
    <property type="molecule type" value="Genomic_DNA"/>
</dbReference>
<name>A0A158QR93_HAEPC</name>
<dbReference type="SUPFAM" id="SSF55797">
    <property type="entry name" value="PR-1-like"/>
    <property type="match status" value="1"/>
</dbReference>
<organism evidence="4">
    <name type="scientific">Haemonchus placei</name>
    <name type="common">Barber's pole worm</name>
    <dbReference type="NCBI Taxonomy" id="6290"/>
    <lineage>
        <taxon>Eukaryota</taxon>
        <taxon>Metazoa</taxon>
        <taxon>Ecdysozoa</taxon>
        <taxon>Nematoda</taxon>
        <taxon>Chromadorea</taxon>
        <taxon>Rhabditida</taxon>
        <taxon>Rhabditina</taxon>
        <taxon>Rhabditomorpha</taxon>
        <taxon>Strongyloidea</taxon>
        <taxon>Trichostrongylidae</taxon>
        <taxon>Haemonchus</taxon>
    </lineage>
</organism>
<sequence>MNKPLYIRSTGAQGCNSNESCGKQLAGSTCIKEGTYAGLCDPGEKTFAGTPLNMTDAVRQHIIDMHNYRRSRLAQGLVPNGTTGKRLPAGTDIAQLKYNMELERAAQAYANNCPTGLSSVASRPGTGEIYQSLPSNKLAIMDVISRALKASWHPVWIVGFSDTLEFVQRLEETPNAPIMFTQMAWGNTTEVGCGAARCSSNTTVICRYNPRGNTVGQKIYTPGKTCSKCPNGCTTAFLYKGLCLD</sequence>
<dbReference type="InterPro" id="IPR035940">
    <property type="entry name" value="CAP_sf"/>
</dbReference>
<feature type="domain" description="SCP" evidence="1">
    <location>
        <begin position="57"/>
        <end position="216"/>
    </location>
</feature>
<accession>A0A158QR93</accession>
<dbReference type="InterPro" id="IPR002413">
    <property type="entry name" value="V5_allergen-like"/>
</dbReference>
<evidence type="ECO:0000259" key="1">
    <source>
        <dbReference type="SMART" id="SM00198"/>
    </source>
</evidence>
<reference evidence="4" key="1">
    <citation type="submission" date="2016-04" db="UniProtKB">
        <authorList>
            <consortium name="WormBaseParasite"/>
        </authorList>
    </citation>
    <scope>IDENTIFICATION</scope>
</reference>